<protein>
    <submittedName>
        <fullName evidence="2">Uncharacterized protein</fullName>
    </submittedName>
</protein>
<evidence type="ECO:0000313" key="3">
    <source>
        <dbReference type="Proteomes" id="UP001175353"/>
    </source>
</evidence>
<dbReference type="EMBL" id="JAUJLE010000061">
    <property type="protein sequence ID" value="KAK0993054.1"/>
    <property type="molecule type" value="Genomic_DNA"/>
</dbReference>
<evidence type="ECO:0000313" key="2">
    <source>
        <dbReference type="EMBL" id="KAK0993054.1"/>
    </source>
</evidence>
<dbReference type="Proteomes" id="UP001175353">
    <property type="component" value="Unassembled WGS sequence"/>
</dbReference>
<evidence type="ECO:0000256" key="1">
    <source>
        <dbReference type="SAM" id="MobiDB-lite"/>
    </source>
</evidence>
<feature type="region of interest" description="Disordered" evidence="1">
    <location>
        <begin position="1"/>
        <end position="41"/>
    </location>
</feature>
<organism evidence="2 3">
    <name type="scientific">Friedmanniomyces endolithicus</name>
    <dbReference type="NCBI Taxonomy" id="329885"/>
    <lineage>
        <taxon>Eukaryota</taxon>
        <taxon>Fungi</taxon>
        <taxon>Dikarya</taxon>
        <taxon>Ascomycota</taxon>
        <taxon>Pezizomycotina</taxon>
        <taxon>Dothideomycetes</taxon>
        <taxon>Dothideomycetidae</taxon>
        <taxon>Mycosphaerellales</taxon>
        <taxon>Teratosphaeriaceae</taxon>
        <taxon>Friedmanniomyces</taxon>
    </lineage>
</organism>
<dbReference type="AlphaFoldDB" id="A0AAN6KQ43"/>
<accession>A0AAN6KQ43</accession>
<name>A0AAN6KQ43_9PEZI</name>
<keyword evidence="3" id="KW-1185">Reference proteome</keyword>
<gene>
    <name evidence="2" type="ORF">LTR91_008116</name>
</gene>
<proteinExistence type="predicted"/>
<comment type="caution">
    <text evidence="2">The sequence shown here is derived from an EMBL/GenBank/DDBJ whole genome shotgun (WGS) entry which is preliminary data.</text>
</comment>
<sequence>MGTLSRLSTIREGVRAGSQQQQQRQTRIPNTPLSARQSARGQNSVLEGIWTMSRELLMFKTETRLMG</sequence>
<feature type="compositionally biased region" description="Polar residues" evidence="1">
    <location>
        <begin position="26"/>
        <end position="41"/>
    </location>
</feature>
<reference evidence="2" key="1">
    <citation type="submission" date="2023-06" db="EMBL/GenBank/DDBJ databases">
        <title>Black Yeasts Isolated from many extreme environments.</title>
        <authorList>
            <person name="Coleine C."/>
            <person name="Stajich J.E."/>
            <person name="Selbmann L."/>
        </authorList>
    </citation>
    <scope>NUCLEOTIDE SEQUENCE</scope>
    <source>
        <strain evidence="2">CCFEE 5200</strain>
    </source>
</reference>